<evidence type="ECO:0000313" key="4">
    <source>
        <dbReference type="EMBL" id="AUS04986.1"/>
    </source>
</evidence>
<evidence type="ECO:0000256" key="2">
    <source>
        <dbReference type="SAM" id="Phobius"/>
    </source>
</evidence>
<name>A0A2I7SGE8_9FLAO</name>
<evidence type="ECO:0000313" key="5">
    <source>
        <dbReference type="Proteomes" id="UP000236592"/>
    </source>
</evidence>
<keyword evidence="5" id="KW-1185">Reference proteome</keyword>
<accession>A0A2I7SGE8</accession>
<feature type="compositionally biased region" description="Polar residues" evidence="1">
    <location>
        <begin position="861"/>
        <end position="870"/>
    </location>
</feature>
<feature type="region of interest" description="Disordered" evidence="1">
    <location>
        <begin position="857"/>
        <end position="876"/>
    </location>
</feature>
<dbReference type="PANTHER" id="PTHR30441:SF8">
    <property type="entry name" value="DUF748 DOMAIN-CONTAINING PROTEIN"/>
    <property type="match status" value="1"/>
</dbReference>
<organism evidence="4 5">
    <name type="scientific">Pseudotamlana carrageenivorans</name>
    <dbReference type="NCBI Taxonomy" id="2069432"/>
    <lineage>
        <taxon>Bacteria</taxon>
        <taxon>Pseudomonadati</taxon>
        <taxon>Bacteroidota</taxon>
        <taxon>Flavobacteriia</taxon>
        <taxon>Flavobacteriales</taxon>
        <taxon>Flavobacteriaceae</taxon>
        <taxon>Pseudotamlana</taxon>
    </lineage>
</organism>
<dbReference type="InterPro" id="IPR052894">
    <property type="entry name" value="AsmA-related"/>
</dbReference>
<keyword evidence="2" id="KW-0812">Transmembrane</keyword>
<keyword evidence="2" id="KW-0472">Membrane</keyword>
<feature type="transmembrane region" description="Helical" evidence="2">
    <location>
        <begin position="7"/>
        <end position="26"/>
    </location>
</feature>
<dbReference type="PANTHER" id="PTHR30441">
    <property type="entry name" value="DUF748 DOMAIN-CONTAINING PROTEIN"/>
    <property type="match status" value="1"/>
</dbReference>
<dbReference type="EMBL" id="CP025938">
    <property type="protein sequence ID" value="AUS04986.1"/>
    <property type="molecule type" value="Genomic_DNA"/>
</dbReference>
<feature type="domain" description="AsmA" evidence="3">
    <location>
        <begin position="1"/>
        <end position="375"/>
    </location>
</feature>
<proteinExistence type="predicted"/>
<dbReference type="Pfam" id="PF05170">
    <property type="entry name" value="AsmA"/>
    <property type="match status" value="1"/>
</dbReference>
<gene>
    <name evidence="4" type="ORF">C1A40_05665</name>
</gene>
<evidence type="ECO:0000259" key="3">
    <source>
        <dbReference type="Pfam" id="PF05170"/>
    </source>
</evidence>
<dbReference type="Proteomes" id="UP000236592">
    <property type="component" value="Chromosome"/>
</dbReference>
<keyword evidence="2" id="KW-1133">Transmembrane helix</keyword>
<dbReference type="OrthoDB" id="596403at2"/>
<reference evidence="5" key="1">
    <citation type="submission" date="2018-01" db="EMBL/GenBank/DDBJ databases">
        <title>Complete genome of Tamlana sp. UJ94.</title>
        <authorList>
            <person name="Jung J."/>
            <person name="Chung D."/>
            <person name="Bae S.S."/>
            <person name="Baek K."/>
        </authorList>
    </citation>
    <scope>NUCLEOTIDE SEQUENCE [LARGE SCALE GENOMIC DNA]</scope>
    <source>
        <strain evidence="5">UJ94</strain>
    </source>
</reference>
<protein>
    <submittedName>
        <fullName evidence="4">AsmA family protein</fullName>
    </submittedName>
</protein>
<dbReference type="GO" id="GO:0005886">
    <property type="term" value="C:plasma membrane"/>
    <property type="evidence" value="ECO:0007669"/>
    <property type="project" value="TreeGrafter"/>
</dbReference>
<dbReference type="AlphaFoldDB" id="A0A2I7SGE8"/>
<dbReference type="KEGG" id="taj:C1A40_05665"/>
<dbReference type="InterPro" id="IPR007844">
    <property type="entry name" value="AsmA"/>
</dbReference>
<dbReference type="RefSeq" id="WP_102995048.1">
    <property type="nucleotide sequence ID" value="NZ_CP025938.1"/>
</dbReference>
<sequence length="891" mass="98633">MKKALKIFGIILIIIILALIAIPYIFQGRIQELVKQSINQNLNAKVEFSDINLSFIQNFPKAGISLSNLEIINNAPFKDETLAIAKSISFTMSVKELFKSDNEPIVINSIYINEALITLKTDKFENNNYDITKASDNASAEEKPAHFNFSIKDYQIKNSALTYLDELSKTTAHITEFNHEGHGTFTSEVSELDTDTHFNISLNIENTNYLNNNSIKLDALIDVDLNQNKYTFKENKAQINQLPIHFDGYVKLLDNGQEIAITFENPETDFKNFLALVPETYSKSIEQVKTTGDFKIKGMVNGQLTETTIPQFDISMVSNHASFQYPDLPKGVKNISIDALIKNTTGQTDDTYLDLNTLNFTIDRDVFEAAAHVKNLTKNMLVDAQVHGVLNLANISKVYPVDLYHKLSGILKAQINTAFDMNAIETNAYERVKSNGSASLSGFTFYSEDLLNPLEISQAQLTFNPGTVTLNTFEAKTGSSDLKASGTINNLLGFLFSNTTLKGQFDMNSNLFKVGDFMTETEEDEPTKETTTNPNTESLKIPAFLDCTINAKAKTVIYDNLNLKNVSGTLLVKDQKATLQNLSSNIFDGQLMLSGEVSTKAETPTFNVKLDASKFDIAQSFKGLELLQNLAPVIKLFDGKLNSKIAISGNLNKEFTPDLNSVSGSAFAELQSTKMINDQSALISKLDESIDFIDFEAINLNDLKTHLEFANGKVSVSPFTLKYKDIDINISGAHGFNNTVDYNMVFNVPAKYLGSDINRLIGKIDDPKVNNISIPVTANITGNYKNPDVKTDITSSVKNLSNQLLEIQKEKLLNHGKAQINNLIGDVIGSNKAKSDSIKTEQNNAVQKTLNDIIKSKKTTDSASNNNSPSEKLIKNTLNGIFGKKKEQDSL</sequence>
<evidence type="ECO:0000256" key="1">
    <source>
        <dbReference type="SAM" id="MobiDB-lite"/>
    </source>
</evidence>
<dbReference type="GO" id="GO:0090313">
    <property type="term" value="P:regulation of protein targeting to membrane"/>
    <property type="evidence" value="ECO:0007669"/>
    <property type="project" value="TreeGrafter"/>
</dbReference>